<name>A0AAV9EQQ8_ACOCL</name>
<dbReference type="Pfam" id="PF04194">
    <property type="entry name" value="PDCD2_C"/>
    <property type="match status" value="1"/>
</dbReference>
<evidence type="ECO:0000313" key="3">
    <source>
        <dbReference type="Proteomes" id="UP001180020"/>
    </source>
</evidence>
<accession>A0AAV9EQQ8</accession>
<dbReference type="EMBL" id="JAUJYO010000006">
    <property type="protein sequence ID" value="KAK1314543.1"/>
    <property type="molecule type" value="Genomic_DNA"/>
</dbReference>
<dbReference type="PANTHER" id="PTHR47762">
    <property type="entry name" value="OSJNBB0079B02.4 PROTEIN"/>
    <property type="match status" value="1"/>
</dbReference>
<dbReference type="Proteomes" id="UP001180020">
    <property type="component" value="Unassembled WGS sequence"/>
</dbReference>
<dbReference type="PANTHER" id="PTHR47762:SF2">
    <property type="entry name" value="OS04G0640800 PROTEIN"/>
    <property type="match status" value="1"/>
</dbReference>
<sequence>MGEIILGLPGPWAVDNREPSDHYTSKIGGLPDWPVPRDEIKTDLLKCSLCGRDLCLVAQVYAPISCNGMNIDERVIYILGCTMQNCGSNPRSWRTLRVQKSFSGTETSQDGHGSALSDDLSVSISNNNNSEESFWTGQNNEENWESNEDMDLLDLGRALSEASSVAAQPKKKNSCIHIEASGKHVQVKPKLIDSKLPVVPCFYIYSQEERSSGVVNSICDNYSSLSIKENLYNDHEEDETWSKENYEYDKALYADRTYLKFKKRVEACPEQCLRYSYGGKPLLSTNNLQGPGTCGLCGGSRKFEMQLMPPLLYFLQQAADGSTTCSPKDWNWLTLIVYTCSKNCNALSEKSGSKAWTIAEEKIILQSE</sequence>
<evidence type="ECO:0000259" key="1">
    <source>
        <dbReference type="Pfam" id="PF04194"/>
    </source>
</evidence>
<keyword evidence="3" id="KW-1185">Reference proteome</keyword>
<proteinExistence type="predicted"/>
<dbReference type="AlphaFoldDB" id="A0AAV9EQQ8"/>
<organism evidence="2 3">
    <name type="scientific">Acorus calamus</name>
    <name type="common">Sweet flag</name>
    <dbReference type="NCBI Taxonomy" id="4465"/>
    <lineage>
        <taxon>Eukaryota</taxon>
        <taxon>Viridiplantae</taxon>
        <taxon>Streptophyta</taxon>
        <taxon>Embryophyta</taxon>
        <taxon>Tracheophyta</taxon>
        <taxon>Spermatophyta</taxon>
        <taxon>Magnoliopsida</taxon>
        <taxon>Liliopsida</taxon>
        <taxon>Acoraceae</taxon>
        <taxon>Acorus</taxon>
    </lineage>
</organism>
<evidence type="ECO:0000313" key="2">
    <source>
        <dbReference type="EMBL" id="KAK1314543.1"/>
    </source>
</evidence>
<comment type="caution">
    <text evidence="2">The sequence shown here is derived from an EMBL/GenBank/DDBJ whole genome shotgun (WGS) entry which is preliminary data.</text>
</comment>
<reference evidence="2" key="1">
    <citation type="journal article" date="2023" name="Nat. Commun.">
        <title>Diploid and tetraploid genomes of Acorus and the evolution of monocots.</title>
        <authorList>
            <person name="Ma L."/>
            <person name="Liu K.W."/>
            <person name="Li Z."/>
            <person name="Hsiao Y.Y."/>
            <person name="Qi Y."/>
            <person name="Fu T."/>
            <person name="Tang G.D."/>
            <person name="Zhang D."/>
            <person name="Sun W.H."/>
            <person name="Liu D.K."/>
            <person name="Li Y."/>
            <person name="Chen G.Z."/>
            <person name="Liu X.D."/>
            <person name="Liao X.Y."/>
            <person name="Jiang Y.T."/>
            <person name="Yu X."/>
            <person name="Hao Y."/>
            <person name="Huang J."/>
            <person name="Zhao X.W."/>
            <person name="Ke S."/>
            <person name="Chen Y.Y."/>
            <person name="Wu W.L."/>
            <person name="Hsu J.L."/>
            <person name="Lin Y.F."/>
            <person name="Huang M.D."/>
            <person name="Li C.Y."/>
            <person name="Huang L."/>
            <person name="Wang Z.W."/>
            <person name="Zhao X."/>
            <person name="Zhong W.Y."/>
            <person name="Peng D.H."/>
            <person name="Ahmad S."/>
            <person name="Lan S."/>
            <person name="Zhang J.S."/>
            <person name="Tsai W.C."/>
            <person name="Van de Peer Y."/>
            <person name="Liu Z.J."/>
        </authorList>
    </citation>
    <scope>NUCLEOTIDE SEQUENCE</scope>
    <source>
        <strain evidence="2">CP</strain>
    </source>
</reference>
<gene>
    <name evidence="2" type="ORF">QJS10_CPA06g00556</name>
</gene>
<reference evidence="2" key="2">
    <citation type="submission" date="2023-06" db="EMBL/GenBank/DDBJ databases">
        <authorList>
            <person name="Ma L."/>
            <person name="Liu K.-W."/>
            <person name="Li Z."/>
            <person name="Hsiao Y.-Y."/>
            <person name="Qi Y."/>
            <person name="Fu T."/>
            <person name="Tang G."/>
            <person name="Zhang D."/>
            <person name="Sun W.-H."/>
            <person name="Liu D.-K."/>
            <person name="Li Y."/>
            <person name="Chen G.-Z."/>
            <person name="Liu X.-D."/>
            <person name="Liao X.-Y."/>
            <person name="Jiang Y.-T."/>
            <person name="Yu X."/>
            <person name="Hao Y."/>
            <person name="Huang J."/>
            <person name="Zhao X.-W."/>
            <person name="Ke S."/>
            <person name="Chen Y.-Y."/>
            <person name="Wu W.-L."/>
            <person name="Hsu J.-L."/>
            <person name="Lin Y.-F."/>
            <person name="Huang M.-D."/>
            <person name="Li C.-Y."/>
            <person name="Huang L."/>
            <person name="Wang Z.-W."/>
            <person name="Zhao X."/>
            <person name="Zhong W.-Y."/>
            <person name="Peng D.-H."/>
            <person name="Ahmad S."/>
            <person name="Lan S."/>
            <person name="Zhang J.-S."/>
            <person name="Tsai W.-C."/>
            <person name="Van De Peer Y."/>
            <person name="Liu Z.-J."/>
        </authorList>
    </citation>
    <scope>NUCLEOTIDE SEQUENCE</scope>
    <source>
        <strain evidence="2">CP</strain>
        <tissue evidence="2">Leaves</tissue>
    </source>
</reference>
<feature type="domain" description="Programmed cell death protein 2 C-terminal" evidence="1">
    <location>
        <begin position="255"/>
        <end position="366"/>
    </location>
</feature>
<dbReference type="GO" id="GO:0005737">
    <property type="term" value="C:cytoplasm"/>
    <property type="evidence" value="ECO:0007669"/>
    <property type="project" value="InterPro"/>
</dbReference>
<dbReference type="InterPro" id="IPR007320">
    <property type="entry name" value="PDCD2_C"/>
</dbReference>
<protein>
    <recommendedName>
        <fullName evidence="1">Programmed cell death protein 2 C-terminal domain-containing protein</fullName>
    </recommendedName>
</protein>